<dbReference type="CDD" id="cd15904">
    <property type="entry name" value="TSPO_MBR"/>
    <property type="match status" value="1"/>
</dbReference>
<protein>
    <submittedName>
        <fullName evidence="7">Tryptophan-rich sensory protein</fullName>
    </submittedName>
</protein>
<keyword evidence="3 6" id="KW-0812">Transmembrane</keyword>
<dbReference type="Pfam" id="PF03073">
    <property type="entry name" value="TspO_MBR"/>
    <property type="match status" value="1"/>
</dbReference>
<dbReference type="PANTHER" id="PTHR10057">
    <property type="entry name" value="PERIPHERAL-TYPE BENZODIAZEPINE RECEPTOR"/>
    <property type="match status" value="1"/>
</dbReference>
<comment type="caution">
    <text evidence="7">The sequence shown here is derived from an EMBL/GenBank/DDBJ whole genome shotgun (WGS) entry which is preliminary data.</text>
</comment>
<evidence type="ECO:0000256" key="4">
    <source>
        <dbReference type="ARBA" id="ARBA00022989"/>
    </source>
</evidence>
<keyword evidence="5 6" id="KW-0472">Membrane</keyword>
<dbReference type="PIRSF" id="PIRSF005859">
    <property type="entry name" value="PBR"/>
    <property type="match status" value="1"/>
</dbReference>
<evidence type="ECO:0000256" key="3">
    <source>
        <dbReference type="ARBA" id="ARBA00022692"/>
    </source>
</evidence>
<feature type="transmembrane region" description="Helical" evidence="6">
    <location>
        <begin position="7"/>
        <end position="27"/>
    </location>
</feature>
<proteinExistence type="inferred from homology"/>
<organism evidence="7 8">
    <name type="scientific">Gaetbulibacter jejuensis</name>
    <dbReference type="NCBI Taxonomy" id="584607"/>
    <lineage>
        <taxon>Bacteria</taxon>
        <taxon>Pseudomonadati</taxon>
        <taxon>Bacteroidota</taxon>
        <taxon>Flavobacteriia</taxon>
        <taxon>Flavobacteriales</taxon>
        <taxon>Flavobacteriaceae</taxon>
        <taxon>Gaetbulibacter</taxon>
    </lineage>
</organism>
<evidence type="ECO:0000256" key="5">
    <source>
        <dbReference type="ARBA" id="ARBA00023136"/>
    </source>
</evidence>
<dbReference type="RefSeq" id="WP_131509072.1">
    <property type="nucleotide sequence ID" value="NZ_BAAAGF010000004.1"/>
</dbReference>
<dbReference type="Proteomes" id="UP001500736">
    <property type="component" value="Unassembled WGS sequence"/>
</dbReference>
<reference evidence="8" key="1">
    <citation type="journal article" date="2019" name="Int. J. Syst. Evol. Microbiol.">
        <title>The Global Catalogue of Microorganisms (GCM) 10K type strain sequencing project: providing services to taxonomists for standard genome sequencing and annotation.</title>
        <authorList>
            <consortium name="The Broad Institute Genomics Platform"/>
            <consortium name="The Broad Institute Genome Sequencing Center for Infectious Disease"/>
            <person name="Wu L."/>
            <person name="Ma J."/>
        </authorList>
    </citation>
    <scope>NUCLEOTIDE SEQUENCE [LARGE SCALE GENOMIC DNA]</scope>
    <source>
        <strain evidence="8">JCM 15976</strain>
    </source>
</reference>
<evidence type="ECO:0000256" key="1">
    <source>
        <dbReference type="ARBA" id="ARBA00004141"/>
    </source>
</evidence>
<dbReference type="PANTHER" id="PTHR10057:SF0">
    <property type="entry name" value="TRANSLOCATOR PROTEIN"/>
    <property type="match status" value="1"/>
</dbReference>
<dbReference type="InterPro" id="IPR038330">
    <property type="entry name" value="TspO/MBR-related_sf"/>
</dbReference>
<accession>A0ABN1JXM7</accession>
<comment type="subcellular location">
    <subcellularLocation>
        <location evidence="1">Membrane</location>
        <topology evidence="1">Multi-pass membrane protein</topology>
    </subcellularLocation>
</comment>
<sequence>MKFLKILVVFLIVNFGALGLGTLFMASGPQGEWYAQLNKAPWTPDGWVFGVAWTTIMICFSLYMTFLCIKRLSNKVITLFVIQFLLNISWNYIFFNQKLTDIALINITLLTIVVTAFFITYLKELKLKSLLILPYVIWLCIATSLNLYISIYN</sequence>
<comment type="similarity">
    <text evidence="2">Belongs to the TspO/BZRP family.</text>
</comment>
<dbReference type="EMBL" id="BAAAGF010000004">
    <property type="protein sequence ID" value="GAA0748734.1"/>
    <property type="molecule type" value="Genomic_DNA"/>
</dbReference>
<evidence type="ECO:0000256" key="2">
    <source>
        <dbReference type="ARBA" id="ARBA00007524"/>
    </source>
</evidence>
<dbReference type="Gene3D" id="1.20.1260.100">
    <property type="entry name" value="TspO/MBR protein"/>
    <property type="match status" value="1"/>
</dbReference>
<evidence type="ECO:0000313" key="7">
    <source>
        <dbReference type="EMBL" id="GAA0748734.1"/>
    </source>
</evidence>
<feature type="transmembrane region" description="Helical" evidence="6">
    <location>
        <begin position="101"/>
        <end position="122"/>
    </location>
</feature>
<feature type="transmembrane region" description="Helical" evidence="6">
    <location>
        <begin position="129"/>
        <end position="151"/>
    </location>
</feature>
<evidence type="ECO:0000313" key="8">
    <source>
        <dbReference type="Proteomes" id="UP001500736"/>
    </source>
</evidence>
<dbReference type="InterPro" id="IPR004307">
    <property type="entry name" value="TspO_MBR"/>
</dbReference>
<keyword evidence="8" id="KW-1185">Reference proteome</keyword>
<feature type="transmembrane region" description="Helical" evidence="6">
    <location>
        <begin position="76"/>
        <end position="95"/>
    </location>
</feature>
<name>A0ABN1JXM7_9FLAO</name>
<keyword evidence="4 6" id="KW-1133">Transmembrane helix</keyword>
<gene>
    <name evidence="7" type="ORF">GCM10009431_27620</name>
</gene>
<evidence type="ECO:0000256" key="6">
    <source>
        <dbReference type="SAM" id="Phobius"/>
    </source>
</evidence>
<feature type="transmembrane region" description="Helical" evidence="6">
    <location>
        <begin position="47"/>
        <end position="69"/>
    </location>
</feature>